<evidence type="ECO:0008006" key="4">
    <source>
        <dbReference type="Google" id="ProtNLM"/>
    </source>
</evidence>
<comment type="caution">
    <text evidence="2">The sequence shown here is derived from an EMBL/GenBank/DDBJ whole genome shotgun (WGS) entry which is preliminary data.</text>
</comment>
<dbReference type="Proteomes" id="UP001500192">
    <property type="component" value="Unassembled WGS sequence"/>
</dbReference>
<sequence>MDADHRLLVTHALDVAGLVRAAARPDTQDHSGYRRYDAGAVVELIRIETLAGAGVPPARLRAQSRQRERHRARIARLASGRGLAVPPEVGSSGSSGTLDPACRTCPGRVAAEWAGRSTPRERARSRTGRPPRSRG</sequence>
<reference evidence="3" key="1">
    <citation type="journal article" date="2019" name="Int. J. Syst. Evol. Microbiol.">
        <title>The Global Catalogue of Microorganisms (GCM) 10K type strain sequencing project: providing services to taxonomists for standard genome sequencing and annotation.</title>
        <authorList>
            <consortium name="The Broad Institute Genomics Platform"/>
            <consortium name="The Broad Institute Genome Sequencing Center for Infectious Disease"/>
            <person name="Wu L."/>
            <person name="Ma J."/>
        </authorList>
    </citation>
    <scope>NUCLEOTIDE SEQUENCE [LARGE SCALE GENOMIC DNA]</scope>
    <source>
        <strain evidence="3">JCM 18054</strain>
    </source>
</reference>
<proteinExistence type="predicted"/>
<evidence type="ECO:0000313" key="3">
    <source>
        <dbReference type="Proteomes" id="UP001500192"/>
    </source>
</evidence>
<dbReference type="EMBL" id="BAABIB010000085">
    <property type="protein sequence ID" value="GAA5169163.1"/>
    <property type="molecule type" value="Genomic_DNA"/>
</dbReference>
<accession>A0ABP9QY06</accession>
<keyword evidence="3" id="KW-1185">Reference proteome</keyword>
<protein>
    <recommendedName>
        <fullName evidence="4">HTH merR-type domain-containing protein</fullName>
    </recommendedName>
</protein>
<name>A0ABP9QY06_9PSEU</name>
<organism evidence="2 3">
    <name type="scientific">Amycolatopsis dongchuanensis</name>
    <dbReference type="NCBI Taxonomy" id="1070866"/>
    <lineage>
        <taxon>Bacteria</taxon>
        <taxon>Bacillati</taxon>
        <taxon>Actinomycetota</taxon>
        <taxon>Actinomycetes</taxon>
        <taxon>Pseudonocardiales</taxon>
        <taxon>Pseudonocardiaceae</taxon>
        <taxon>Amycolatopsis</taxon>
    </lineage>
</organism>
<evidence type="ECO:0000256" key="1">
    <source>
        <dbReference type="SAM" id="MobiDB-lite"/>
    </source>
</evidence>
<gene>
    <name evidence="2" type="ORF">GCM10023214_45860</name>
</gene>
<dbReference type="RefSeq" id="WP_346054865.1">
    <property type="nucleotide sequence ID" value="NZ_BAABIB010000085.1"/>
</dbReference>
<evidence type="ECO:0000313" key="2">
    <source>
        <dbReference type="EMBL" id="GAA5169163.1"/>
    </source>
</evidence>
<feature type="compositionally biased region" description="Basic residues" evidence="1">
    <location>
        <begin position="125"/>
        <end position="135"/>
    </location>
</feature>
<feature type="region of interest" description="Disordered" evidence="1">
    <location>
        <begin position="78"/>
        <end position="135"/>
    </location>
</feature>